<dbReference type="EC" id="4.2.1.136" evidence="4"/>
<sequence length="406" mass="41851">GENLDGLDDLLSSATAVIDALFGTGKSRPLGESLRQALDRVSKAKERQPGLRIIALDLPSGLNADSGAVDPACLYADNTITLGFPKPGLFNPPGIDRAGKITVADIGIPSYLAEQVTSELITDGWARSVLPKRPLGANKGSFGRVLVVAGSINYIGAAYLACSGAVRVGAGLVTLATATSLQPILASKLTEVTYLPLPESSPGIVSPQAVRLIHQELSHCDVLLLGCGLGQSQSAIGFIKSTLFRLKSALLPLVLDADALNTLAQTPNWWQQLAGDAILTPHPGEMARLAGVSIDEVQSDRVGIAKKAAMEWHKTIVLKGACTVIVSPDGQSRISPIANPGLASAGTGDVLTGVIAGLVAQGLTLFDAAACGVHLHGEAGEMVKNIIGDAGMIATDLLPALPLVIK</sequence>
<dbReference type="Gene3D" id="3.40.50.10260">
    <property type="entry name" value="YjeF N-terminal domain"/>
    <property type="match status" value="1"/>
</dbReference>
<feature type="domain" description="YjeF N-terminal" evidence="15">
    <location>
        <begin position="1"/>
        <end position="114"/>
    </location>
</feature>
<keyword evidence="6" id="KW-0067">ATP-binding</keyword>
<dbReference type="Pfam" id="PF01256">
    <property type="entry name" value="Carb_kinase"/>
    <property type="match status" value="1"/>
</dbReference>
<dbReference type="GO" id="GO:0052855">
    <property type="term" value="F:ADP-dependent NAD(P)H-hydrate dehydratase activity"/>
    <property type="evidence" value="ECO:0007669"/>
    <property type="project" value="UniProtKB-EC"/>
</dbReference>
<dbReference type="HAMAP" id="MF_01965">
    <property type="entry name" value="NADHX_dehydratase"/>
    <property type="match status" value="1"/>
</dbReference>
<evidence type="ECO:0000256" key="4">
    <source>
        <dbReference type="ARBA" id="ARBA00013129"/>
    </source>
</evidence>
<evidence type="ECO:0000256" key="10">
    <source>
        <dbReference type="ARBA" id="ARBA00025153"/>
    </source>
</evidence>
<dbReference type="AlphaFoldDB" id="X1GSE9"/>
<dbReference type="Gene3D" id="3.40.1190.20">
    <property type="match status" value="1"/>
</dbReference>
<evidence type="ECO:0000259" key="14">
    <source>
        <dbReference type="PROSITE" id="PS51383"/>
    </source>
</evidence>
<reference evidence="16" key="1">
    <citation type="journal article" date="2014" name="Front. Microbiol.">
        <title>High frequency of phylogenetically diverse reductive dehalogenase-homologous genes in deep subseafloor sedimentary metagenomes.</title>
        <authorList>
            <person name="Kawai M."/>
            <person name="Futagami T."/>
            <person name="Toyoda A."/>
            <person name="Takaki Y."/>
            <person name="Nishi S."/>
            <person name="Hori S."/>
            <person name="Arai W."/>
            <person name="Tsubouchi T."/>
            <person name="Morono Y."/>
            <person name="Uchiyama I."/>
            <person name="Ito T."/>
            <person name="Fujiyama A."/>
            <person name="Inagaki F."/>
            <person name="Takami H."/>
        </authorList>
    </citation>
    <scope>NUCLEOTIDE SEQUENCE</scope>
    <source>
        <strain evidence="16">Expedition CK06-06</strain>
    </source>
</reference>
<dbReference type="PANTHER" id="PTHR12592">
    <property type="entry name" value="ATP-DEPENDENT (S)-NAD(P)H-HYDRATE DEHYDRATASE FAMILY MEMBER"/>
    <property type="match status" value="1"/>
</dbReference>
<keyword evidence="5" id="KW-0547">Nucleotide-binding</keyword>
<dbReference type="Pfam" id="PF03853">
    <property type="entry name" value="YjeF_N"/>
    <property type="match status" value="1"/>
</dbReference>
<evidence type="ECO:0000313" key="16">
    <source>
        <dbReference type="EMBL" id="GAH44514.1"/>
    </source>
</evidence>
<dbReference type="PROSITE" id="PS01050">
    <property type="entry name" value="YJEF_C_2"/>
    <property type="match status" value="1"/>
</dbReference>
<evidence type="ECO:0000256" key="5">
    <source>
        <dbReference type="ARBA" id="ARBA00022741"/>
    </source>
</evidence>
<dbReference type="NCBIfam" id="TIGR00196">
    <property type="entry name" value="yjeF_cterm"/>
    <property type="match status" value="1"/>
</dbReference>
<evidence type="ECO:0000256" key="8">
    <source>
        <dbReference type="ARBA" id="ARBA00023027"/>
    </source>
</evidence>
<evidence type="ECO:0000256" key="2">
    <source>
        <dbReference type="ARBA" id="ARBA00006001"/>
    </source>
</evidence>
<dbReference type="InterPro" id="IPR036652">
    <property type="entry name" value="YjeF_N_dom_sf"/>
</dbReference>
<dbReference type="GO" id="GO:0052856">
    <property type="term" value="F:NAD(P)HX epimerase activity"/>
    <property type="evidence" value="ECO:0007669"/>
    <property type="project" value="TreeGrafter"/>
</dbReference>
<feature type="non-terminal residue" evidence="16">
    <location>
        <position position="406"/>
    </location>
</feature>
<dbReference type="EMBL" id="BARU01007369">
    <property type="protein sequence ID" value="GAH44514.1"/>
    <property type="molecule type" value="Genomic_DNA"/>
</dbReference>
<accession>X1GSE9</accession>
<feature type="domain" description="YjeF C-terminal" evidence="14">
    <location>
        <begin position="122"/>
        <end position="406"/>
    </location>
</feature>
<dbReference type="InterPro" id="IPR000631">
    <property type="entry name" value="CARKD"/>
</dbReference>
<proteinExistence type="inferred from homology"/>
<evidence type="ECO:0000256" key="1">
    <source>
        <dbReference type="ARBA" id="ARBA00001958"/>
    </source>
</evidence>
<dbReference type="PANTHER" id="PTHR12592:SF0">
    <property type="entry name" value="ATP-DEPENDENT (S)-NAD(P)H-HYDRATE DEHYDRATASE"/>
    <property type="match status" value="1"/>
</dbReference>
<comment type="catalytic activity">
    <reaction evidence="12">
        <text>(6S)-NADHX + ADP = AMP + phosphate + NADH + H(+)</text>
        <dbReference type="Rhea" id="RHEA:32223"/>
        <dbReference type="ChEBI" id="CHEBI:15378"/>
        <dbReference type="ChEBI" id="CHEBI:43474"/>
        <dbReference type="ChEBI" id="CHEBI:57945"/>
        <dbReference type="ChEBI" id="CHEBI:64074"/>
        <dbReference type="ChEBI" id="CHEBI:456215"/>
        <dbReference type="ChEBI" id="CHEBI:456216"/>
        <dbReference type="EC" id="4.2.1.136"/>
    </reaction>
</comment>
<organism evidence="16">
    <name type="scientific">marine sediment metagenome</name>
    <dbReference type="NCBI Taxonomy" id="412755"/>
    <lineage>
        <taxon>unclassified sequences</taxon>
        <taxon>metagenomes</taxon>
        <taxon>ecological metagenomes</taxon>
    </lineage>
</organism>
<evidence type="ECO:0000256" key="12">
    <source>
        <dbReference type="ARBA" id="ARBA00048238"/>
    </source>
</evidence>
<evidence type="ECO:0000256" key="7">
    <source>
        <dbReference type="ARBA" id="ARBA00022857"/>
    </source>
</evidence>
<dbReference type="SUPFAM" id="SSF64153">
    <property type="entry name" value="YjeF N-terminal domain-like"/>
    <property type="match status" value="1"/>
</dbReference>
<comment type="similarity">
    <text evidence="3">In the C-terminal section; belongs to the NnrD/CARKD family.</text>
</comment>
<evidence type="ECO:0000256" key="6">
    <source>
        <dbReference type="ARBA" id="ARBA00022840"/>
    </source>
</evidence>
<comment type="catalytic activity">
    <reaction evidence="13">
        <text>(6S)-NADPHX + ADP = AMP + phosphate + NADPH + H(+)</text>
        <dbReference type="Rhea" id="RHEA:32235"/>
        <dbReference type="ChEBI" id="CHEBI:15378"/>
        <dbReference type="ChEBI" id="CHEBI:43474"/>
        <dbReference type="ChEBI" id="CHEBI:57783"/>
        <dbReference type="ChEBI" id="CHEBI:64076"/>
        <dbReference type="ChEBI" id="CHEBI:456215"/>
        <dbReference type="ChEBI" id="CHEBI:456216"/>
        <dbReference type="EC" id="4.2.1.136"/>
    </reaction>
</comment>
<keyword evidence="7" id="KW-0521">NADP</keyword>
<evidence type="ECO:0000256" key="3">
    <source>
        <dbReference type="ARBA" id="ARBA00009524"/>
    </source>
</evidence>
<comment type="cofactor">
    <cofactor evidence="1">
        <name>K(+)</name>
        <dbReference type="ChEBI" id="CHEBI:29103"/>
    </cofactor>
</comment>
<comment type="similarity">
    <text evidence="2">In the N-terminal section; belongs to the NnrE/AIBP family.</text>
</comment>
<dbReference type="GO" id="GO:0110051">
    <property type="term" value="P:metabolite repair"/>
    <property type="evidence" value="ECO:0007669"/>
    <property type="project" value="TreeGrafter"/>
</dbReference>
<evidence type="ECO:0000256" key="13">
    <source>
        <dbReference type="ARBA" id="ARBA00049209"/>
    </source>
</evidence>
<protein>
    <recommendedName>
        <fullName evidence="4">ADP-dependent NAD(P)H-hydrate dehydratase</fullName>
        <ecNumber evidence="4">4.2.1.136</ecNumber>
    </recommendedName>
    <alternativeName>
        <fullName evidence="11">Nicotinamide nucleotide repair protein</fullName>
    </alternativeName>
</protein>
<evidence type="ECO:0000256" key="9">
    <source>
        <dbReference type="ARBA" id="ARBA00023239"/>
    </source>
</evidence>
<comment type="caution">
    <text evidence="16">The sequence shown here is derived from an EMBL/GenBank/DDBJ whole genome shotgun (WGS) entry which is preliminary data.</text>
</comment>
<dbReference type="CDD" id="cd01171">
    <property type="entry name" value="YXKO-related"/>
    <property type="match status" value="1"/>
</dbReference>
<gene>
    <name evidence="16" type="ORF">S03H2_14523</name>
</gene>
<evidence type="ECO:0000259" key="15">
    <source>
        <dbReference type="PROSITE" id="PS51385"/>
    </source>
</evidence>
<dbReference type="GO" id="GO:0005524">
    <property type="term" value="F:ATP binding"/>
    <property type="evidence" value="ECO:0007669"/>
    <property type="project" value="UniProtKB-KW"/>
</dbReference>
<keyword evidence="8" id="KW-0520">NAD</keyword>
<name>X1GSE9_9ZZZZ</name>
<dbReference type="InterPro" id="IPR004443">
    <property type="entry name" value="YjeF_N_dom"/>
</dbReference>
<feature type="non-terminal residue" evidence="16">
    <location>
        <position position="1"/>
    </location>
</feature>
<dbReference type="PROSITE" id="PS51385">
    <property type="entry name" value="YJEF_N"/>
    <property type="match status" value="1"/>
</dbReference>
<comment type="function">
    <text evidence="10">Bifunctional enzyme that catalyzes the epimerization of the S- and R-forms of NAD(P)HX and the dehydration of the S-form of NAD(P)HX at the expense of ADP, which is converted to AMP. This allows the repair of both epimers of NAD(P)HX, a damaged form of NAD(P)H that is a result of enzymatic or heat-dependent hydration.</text>
</comment>
<dbReference type="PROSITE" id="PS51383">
    <property type="entry name" value="YJEF_C_3"/>
    <property type="match status" value="1"/>
</dbReference>
<evidence type="ECO:0000256" key="11">
    <source>
        <dbReference type="ARBA" id="ARBA00032624"/>
    </source>
</evidence>
<dbReference type="InterPro" id="IPR017953">
    <property type="entry name" value="Carbohydrate_kinase_pred_CS"/>
</dbReference>
<keyword evidence="9" id="KW-0456">Lyase</keyword>
<dbReference type="InterPro" id="IPR029056">
    <property type="entry name" value="Ribokinase-like"/>
</dbReference>
<dbReference type="SUPFAM" id="SSF53613">
    <property type="entry name" value="Ribokinase-like"/>
    <property type="match status" value="1"/>
</dbReference>